<evidence type="ECO:0000259" key="3">
    <source>
        <dbReference type="Pfam" id="PF02563"/>
    </source>
</evidence>
<dbReference type="PANTHER" id="PTHR33619">
    <property type="entry name" value="POLYSACCHARIDE EXPORT PROTEIN GFCE-RELATED"/>
    <property type="match status" value="1"/>
</dbReference>
<evidence type="ECO:0000313" key="6">
    <source>
        <dbReference type="Proteomes" id="UP000199308"/>
    </source>
</evidence>
<evidence type="ECO:0000256" key="2">
    <source>
        <dbReference type="SAM" id="SignalP"/>
    </source>
</evidence>
<feature type="signal peptide" evidence="2">
    <location>
        <begin position="1"/>
        <end position="20"/>
    </location>
</feature>
<evidence type="ECO:0000259" key="4">
    <source>
        <dbReference type="Pfam" id="PF10531"/>
    </source>
</evidence>
<name>A0A1H9YIE0_THASX</name>
<dbReference type="GO" id="GO:0015159">
    <property type="term" value="F:polysaccharide transmembrane transporter activity"/>
    <property type="evidence" value="ECO:0007669"/>
    <property type="project" value="InterPro"/>
</dbReference>
<dbReference type="InterPro" id="IPR019554">
    <property type="entry name" value="Soluble_ligand-bd"/>
</dbReference>
<proteinExistence type="predicted"/>
<dbReference type="OrthoDB" id="9808948at2"/>
<dbReference type="RefSeq" id="WP_093326961.1">
    <property type="nucleotide sequence ID" value="NZ_AP027363.1"/>
</dbReference>
<sequence>MTKQLFLFFITAVLSCSSFAIQSQEELLRQYQNQQSLQPSGLVNSIPSVASSKGQSTDDLLQLQSQLSSGPETKGQLQLENRNGLLLPGEANIRDLLPLPEDGLAPPFGANIFAGGYETERIDGLNDNYLVAAGDKLSIWMWGAVSFSDVATVDNQGNIFIPNIGPIKVADVPASNINNLVSQKIKAIYRNNVEVYVNLLTATPVSVYVTGYAVRPGQYAGMASDSLLYFLKRAGGIDSERGSYRNIEVLRNGEVIHAIDLYKFIQFGYLEPFSFKDKDVILVNSQSAVVNVTGGVKNPFRFEFLKEQVNGLELLSIVKPLSKTSHVAVAGSRKSGPFSVYLPIDEFANYTLENGDKLYFNDDLHAQIYDIEVLGAYLGPSYYAVKKQTKLYDLLDHIEVEPELADVSSIYILRQSVALKQKEMLDRSLDRLEQSVYAAPASSTGEASIRTQEATLISQYIERARNTMPQGKVIVADKGKVANIVLEQGDKIVIPSKTDLVQVGGEVLMPQAVVYSEGATIEDYIAWAGGYSVRANYEDIVVVHANGLSEFFDAGDSGKRIQKGDQIIVLPRVEAKTMQSVKDFTQILYQIAVAVNAVN</sequence>
<dbReference type="InterPro" id="IPR049712">
    <property type="entry name" value="Poly_export"/>
</dbReference>
<dbReference type="AlphaFoldDB" id="A0A1H9YIE0"/>
<accession>A0A1H9YIE0</accession>
<dbReference type="Gene3D" id="3.30.1950.10">
    <property type="entry name" value="wza like domain"/>
    <property type="match status" value="1"/>
</dbReference>
<dbReference type="Pfam" id="PF10531">
    <property type="entry name" value="SLBB"/>
    <property type="match status" value="1"/>
</dbReference>
<dbReference type="InterPro" id="IPR003715">
    <property type="entry name" value="Poly_export_N"/>
</dbReference>
<dbReference type="PANTHER" id="PTHR33619:SF3">
    <property type="entry name" value="POLYSACCHARIDE EXPORT PROTEIN GFCE-RELATED"/>
    <property type="match status" value="1"/>
</dbReference>
<reference evidence="5 6" key="1">
    <citation type="submission" date="2016-10" db="EMBL/GenBank/DDBJ databases">
        <authorList>
            <person name="de Groot N.N."/>
        </authorList>
    </citation>
    <scope>NUCLEOTIDE SEQUENCE [LARGE SCALE GENOMIC DNA]</scope>
    <source>
        <strain evidence="5 6">DSM 19706</strain>
    </source>
</reference>
<keyword evidence="6" id="KW-1185">Reference proteome</keyword>
<organism evidence="5 6">
    <name type="scientific">Thalassotalea agarivorans</name>
    <name type="common">Thalassomonas agarivorans</name>
    <dbReference type="NCBI Taxonomy" id="349064"/>
    <lineage>
        <taxon>Bacteria</taxon>
        <taxon>Pseudomonadati</taxon>
        <taxon>Pseudomonadota</taxon>
        <taxon>Gammaproteobacteria</taxon>
        <taxon>Alteromonadales</taxon>
        <taxon>Colwelliaceae</taxon>
        <taxon>Thalassotalea</taxon>
    </lineage>
</organism>
<dbReference type="Gene3D" id="3.10.560.10">
    <property type="entry name" value="Outer membrane lipoprotein wza domain like"/>
    <property type="match status" value="2"/>
</dbReference>
<dbReference type="Proteomes" id="UP000199308">
    <property type="component" value="Unassembled WGS sequence"/>
</dbReference>
<evidence type="ECO:0000313" key="5">
    <source>
        <dbReference type="EMBL" id="SES68757.1"/>
    </source>
</evidence>
<feature type="chain" id="PRO_5011571537" evidence="2">
    <location>
        <begin position="21"/>
        <end position="599"/>
    </location>
</feature>
<dbReference type="Pfam" id="PF02563">
    <property type="entry name" value="Poly_export"/>
    <property type="match status" value="1"/>
</dbReference>
<keyword evidence="1 2" id="KW-0732">Signal</keyword>
<dbReference type="STRING" id="349064.SAMN05660429_00235"/>
<dbReference type="PROSITE" id="PS51257">
    <property type="entry name" value="PROKAR_LIPOPROTEIN"/>
    <property type="match status" value="1"/>
</dbReference>
<protein>
    <submittedName>
        <fullName evidence="5">Protein involved in polysaccharide export, contains SLBB domain of the beta-grasp fold</fullName>
    </submittedName>
</protein>
<feature type="domain" description="Soluble ligand binding" evidence="4">
    <location>
        <begin position="501"/>
        <end position="544"/>
    </location>
</feature>
<gene>
    <name evidence="5" type="ORF">SAMN05660429_00235</name>
</gene>
<dbReference type="EMBL" id="FOHK01000001">
    <property type="protein sequence ID" value="SES68757.1"/>
    <property type="molecule type" value="Genomic_DNA"/>
</dbReference>
<feature type="domain" description="Polysaccharide export protein N-terminal" evidence="3">
    <location>
        <begin position="126"/>
        <end position="199"/>
    </location>
</feature>
<evidence type="ECO:0000256" key="1">
    <source>
        <dbReference type="ARBA" id="ARBA00022729"/>
    </source>
</evidence>